<dbReference type="GO" id="GO:0045892">
    <property type="term" value="P:negative regulation of DNA-templated transcription"/>
    <property type="evidence" value="ECO:0007669"/>
    <property type="project" value="InterPro"/>
</dbReference>
<dbReference type="EMBL" id="MECQ01000001">
    <property type="protein sequence ID" value="ODV56429.1"/>
    <property type="molecule type" value="Genomic_DNA"/>
</dbReference>
<evidence type="ECO:0000313" key="1">
    <source>
        <dbReference type="EMBL" id="ODV56429.1"/>
    </source>
</evidence>
<gene>
    <name evidence="1" type="ORF">BG258_11245</name>
</gene>
<sequence>MKKIHIYEPAMCCSTGLCGPSIDPELLRMSFIMNNLKKTNIEAERFNPTNEPNAFVENEAINQLLMSEGMDALPATFVDGELLCKGIYPTNEQFSLWSGLSEDELLKKPKVRLSLKGDA</sequence>
<proteinExistence type="predicted"/>
<dbReference type="NCBIfam" id="NF033727">
    <property type="entry name" value="chaperon_ArsD"/>
    <property type="match status" value="1"/>
</dbReference>
<dbReference type="Proteomes" id="UP000094784">
    <property type="component" value="Unassembled WGS sequence"/>
</dbReference>
<dbReference type="GO" id="GO:0046685">
    <property type="term" value="P:response to arsenic-containing substance"/>
    <property type="evidence" value="ECO:0007669"/>
    <property type="project" value="InterPro"/>
</dbReference>
<protein>
    <submittedName>
        <fullName evidence="1">Transcriptional regulator</fullName>
    </submittedName>
</protein>
<dbReference type="Gene3D" id="3.40.30.10">
    <property type="entry name" value="Glutaredoxin"/>
    <property type="match status" value="1"/>
</dbReference>
<dbReference type="GO" id="GO:0003677">
    <property type="term" value="F:DNA binding"/>
    <property type="evidence" value="ECO:0007669"/>
    <property type="project" value="InterPro"/>
</dbReference>
<evidence type="ECO:0000313" key="2">
    <source>
        <dbReference type="Proteomes" id="UP000094784"/>
    </source>
</evidence>
<name>A0A1E4R7L6_9BACI</name>
<accession>A0A1E4R7L6</accession>
<organism evidence="1 2">
    <name type="scientific">Lysinibacillus fusiformis</name>
    <dbReference type="NCBI Taxonomy" id="28031"/>
    <lineage>
        <taxon>Bacteria</taxon>
        <taxon>Bacillati</taxon>
        <taxon>Bacillota</taxon>
        <taxon>Bacilli</taxon>
        <taxon>Bacillales</taxon>
        <taxon>Bacillaceae</taxon>
        <taxon>Lysinibacillus</taxon>
    </lineage>
</organism>
<dbReference type="OrthoDB" id="9801358at2"/>
<dbReference type="Pfam" id="PF06953">
    <property type="entry name" value="ArsD"/>
    <property type="match status" value="1"/>
</dbReference>
<dbReference type="RefSeq" id="WP_069481421.1">
    <property type="nucleotide sequence ID" value="NZ_KV766182.1"/>
</dbReference>
<dbReference type="AlphaFoldDB" id="A0A1E4R7L6"/>
<comment type="caution">
    <text evidence="1">The sequence shown here is derived from an EMBL/GenBank/DDBJ whole genome shotgun (WGS) entry which is preliminary data.</text>
</comment>
<dbReference type="InterPro" id="IPR010712">
    <property type="entry name" value="Arsenical-R_ArsD"/>
</dbReference>
<reference evidence="1 2" key="1">
    <citation type="submission" date="2016-09" db="EMBL/GenBank/DDBJ databases">
        <title>Draft genome sequence of the soil isolate, Lysinibacillus fusiformis M5, a potential hypoxanthine producer.</title>
        <authorList>
            <person name="Gallegos-Monterrosa R."/>
            <person name="Maroti G."/>
            <person name="Balint B."/>
            <person name="Kovacs A.T."/>
        </authorList>
    </citation>
    <scope>NUCLEOTIDE SEQUENCE [LARGE SCALE GENOMIC DNA]</scope>
    <source>
        <strain evidence="1 2">M5</strain>
    </source>
</reference>